<evidence type="ECO:0000256" key="1">
    <source>
        <dbReference type="SAM" id="MobiDB-lite"/>
    </source>
</evidence>
<reference evidence="2" key="1">
    <citation type="journal article" date="2019" name="bioRxiv">
        <title>The Genome of the Zebra Mussel, Dreissena polymorpha: A Resource for Invasive Species Research.</title>
        <authorList>
            <person name="McCartney M.A."/>
            <person name="Auch B."/>
            <person name="Kono T."/>
            <person name="Mallez S."/>
            <person name="Zhang Y."/>
            <person name="Obille A."/>
            <person name="Becker A."/>
            <person name="Abrahante J.E."/>
            <person name="Garbe J."/>
            <person name="Badalamenti J.P."/>
            <person name="Herman A."/>
            <person name="Mangelson H."/>
            <person name="Liachko I."/>
            <person name="Sullivan S."/>
            <person name="Sone E.D."/>
            <person name="Koren S."/>
            <person name="Silverstein K.A.T."/>
            <person name="Beckman K.B."/>
            <person name="Gohl D.M."/>
        </authorList>
    </citation>
    <scope>NUCLEOTIDE SEQUENCE</scope>
    <source>
        <strain evidence="2">Duluth1</strain>
        <tissue evidence="2">Whole animal</tissue>
    </source>
</reference>
<protein>
    <submittedName>
        <fullName evidence="2">Uncharacterized protein</fullName>
    </submittedName>
</protein>
<accession>A0A9D4LA72</accession>
<feature type="region of interest" description="Disordered" evidence="1">
    <location>
        <begin position="55"/>
        <end position="75"/>
    </location>
</feature>
<comment type="caution">
    <text evidence="2">The sequence shown here is derived from an EMBL/GenBank/DDBJ whole genome shotgun (WGS) entry which is preliminary data.</text>
</comment>
<sequence>MTVTINHRLVCTVDNSYNQPQTEMYSVRPLQSTTDWYVQWTTVTINHRLICTADNSNNQPQTGMYSGQQLQSTTD</sequence>
<gene>
    <name evidence="2" type="ORF">DPMN_097400</name>
</gene>
<evidence type="ECO:0000313" key="3">
    <source>
        <dbReference type="Proteomes" id="UP000828390"/>
    </source>
</evidence>
<evidence type="ECO:0000313" key="2">
    <source>
        <dbReference type="EMBL" id="KAH3854842.1"/>
    </source>
</evidence>
<dbReference type="EMBL" id="JAIWYP010000003">
    <property type="protein sequence ID" value="KAH3854842.1"/>
    <property type="molecule type" value="Genomic_DNA"/>
</dbReference>
<name>A0A9D4LA72_DREPO</name>
<proteinExistence type="predicted"/>
<organism evidence="2 3">
    <name type="scientific">Dreissena polymorpha</name>
    <name type="common">Zebra mussel</name>
    <name type="synonym">Mytilus polymorpha</name>
    <dbReference type="NCBI Taxonomy" id="45954"/>
    <lineage>
        <taxon>Eukaryota</taxon>
        <taxon>Metazoa</taxon>
        <taxon>Spiralia</taxon>
        <taxon>Lophotrochozoa</taxon>
        <taxon>Mollusca</taxon>
        <taxon>Bivalvia</taxon>
        <taxon>Autobranchia</taxon>
        <taxon>Heteroconchia</taxon>
        <taxon>Euheterodonta</taxon>
        <taxon>Imparidentia</taxon>
        <taxon>Neoheterodontei</taxon>
        <taxon>Myida</taxon>
        <taxon>Dreissenoidea</taxon>
        <taxon>Dreissenidae</taxon>
        <taxon>Dreissena</taxon>
    </lineage>
</organism>
<keyword evidence="3" id="KW-1185">Reference proteome</keyword>
<dbReference type="AlphaFoldDB" id="A0A9D4LA72"/>
<dbReference type="Proteomes" id="UP000828390">
    <property type="component" value="Unassembled WGS sequence"/>
</dbReference>
<reference evidence="2" key="2">
    <citation type="submission" date="2020-11" db="EMBL/GenBank/DDBJ databases">
        <authorList>
            <person name="McCartney M.A."/>
            <person name="Auch B."/>
            <person name="Kono T."/>
            <person name="Mallez S."/>
            <person name="Becker A."/>
            <person name="Gohl D.M."/>
            <person name="Silverstein K.A.T."/>
            <person name="Koren S."/>
            <person name="Bechman K.B."/>
            <person name="Herman A."/>
            <person name="Abrahante J.E."/>
            <person name="Garbe J."/>
        </authorList>
    </citation>
    <scope>NUCLEOTIDE SEQUENCE</scope>
    <source>
        <strain evidence="2">Duluth1</strain>
        <tissue evidence="2">Whole animal</tissue>
    </source>
</reference>